<dbReference type="AlphaFoldDB" id="A0A336NAK3"/>
<dbReference type="EMBL" id="UFTD01000001">
    <property type="protein sequence ID" value="SSZ39115.1"/>
    <property type="molecule type" value="Genomic_DNA"/>
</dbReference>
<organism evidence="1 2">
    <name type="scientific">Bartonella grahamii</name>
    <dbReference type="NCBI Taxonomy" id="33045"/>
    <lineage>
        <taxon>Bacteria</taxon>
        <taxon>Pseudomonadati</taxon>
        <taxon>Pseudomonadota</taxon>
        <taxon>Alphaproteobacteria</taxon>
        <taxon>Hyphomicrobiales</taxon>
        <taxon>Bartonellaceae</taxon>
        <taxon>Bartonella</taxon>
    </lineage>
</organism>
<name>A0A336NAK3_BARGR</name>
<evidence type="ECO:0000313" key="1">
    <source>
        <dbReference type="EMBL" id="SSZ39115.1"/>
    </source>
</evidence>
<accession>A0A336NAK3</accession>
<protein>
    <submittedName>
        <fullName evidence="1">Uncharacterized protein</fullName>
    </submittedName>
</protein>
<gene>
    <name evidence="1" type="ORF">NCTC12860_00309</name>
</gene>
<reference evidence="1 2" key="1">
    <citation type="submission" date="2018-06" db="EMBL/GenBank/DDBJ databases">
        <authorList>
            <consortium name="Pathogen Informatics"/>
            <person name="Doyle S."/>
        </authorList>
    </citation>
    <scope>NUCLEOTIDE SEQUENCE [LARGE SCALE GENOMIC DNA]</scope>
    <source>
        <strain evidence="1 2">NCTC12860</strain>
    </source>
</reference>
<dbReference type="OMA" id="IIVKWES"/>
<evidence type="ECO:0000313" key="2">
    <source>
        <dbReference type="Proteomes" id="UP000253846"/>
    </source>
</evidence>
<dbReference type="Proteomes" id="UP000253846">
    <property type="component" value="Unassembled WGS sequence"/>
</dbReference>
<sequence>MKNDKKFETTLSDIIVKWESLSTSQKQAILDRVENSTDSAHSTEHLRLQSSFYLQTKSKL</sequence>
<dbReference type="RefSeq" id="WP_015856659.1">
    <property type="nucleotide sequence ID" value="NZ_CACVBG010000005.1"/>
</dbReference>
<proteinExistence type="predicted"/>